<organism evidence="2 3">
    <name type="scientific">Aegilops tauschii subsp. strangulata</name>
    <name type="common">Goatgrass</name>
    <dbReference type="NCBI Taxonomy" id="200361"/>
    <lineage>
        <taxon>Eukaryota</taxon>
        <taxon>Viridiplantae</taxon>
        <taxon>Streptophyta</taxon>
        <taxon>Embryophyta</taxon>
        <taxon>Tracheophyta</taxon>
        <taxon>Spermatophyta</taxon>
        <taxon>Magnoliopsida</taxon>
        <taxon>Liliopsida</taxon>
        <taxon>Poales</taxon>
        <taxon>Poaceae</taxon>
        <taxon>BOP clade</taxon>
        <taxon>Pooideae</taxon>
        <taxon>Triticodae</taxon>
        <taxon>Triticeae</taxon>
        <taxon>Triticinae</taxon>
        <taxon>Aegilops</taxon>
    </lineage>
</organism>
<reference evidence="2" key="5">
    <citation type="journal article" date="2021" name="G3 (Bethesda)">
        <title>Aegilops tauschii genome assembly Aet v5.0 features greater sequence contiguity and improved annotation.</title>
        <authorList>
            <person name="Wang L."/>
            <person name="Zhu T."/>
            <person name="Rodriguez J.C."/>
            <person name="Deal K.R."/>
            <person name="Dubcovsky J."/>
            <person name="McGuire P.E."/>
            <person name="Lux T."/>
            <person name="Spannagl M."/>
            <person name="Mayer K.F.X."/>
            <person name="Baldrich P."/>
            <person name="Meyers B.C."/>
            <person name="Huo N."/>
            <person name="Gu Y.Q."/>
            <person name="Zhou H."/>
            <person name="Devos K.M."/>
            <person name="Bennetzen J.L."/>
            <person name="Unver T."/>
            <person name="Budak H."/>
            <person name="Gulick P.J."/>
            <person name="Galiba G."/>
            <person name="Kalapos B."/>
            <person name="Nelson D.R."/>
            <person name="Li P."/>
            <person name="You F.M."/>
            <person name="Luo M.C."/>
            <person name="Dvorak J."/>
        </authorList>
    </citation>
    <scope>NUCLEOTIDE SEQUENCE [LARGE SCALE GENOMIC DNA]</scope>
    <source>
        <strain evidence="2">cv. AL8/78</strain>
    </source>
</reference>
<feature type="transmembrane region" description="Helical" evidence="1">
    <location>
        <begin position="77"/>
        <end position="97"/>
    </location>
</feature>
<sequence length="124" mass="14254">MEESLLFHGVSTVKGKKKEKGSLELSRLYNKEGLLHVLISSEANIISNQVKKLHFEILGHEHLIAKVTGIMVRPVSVLHVALFLFYLQFASTFYMFARKFQIVLYAHQLVHLEYVCEPCTLRIP</sequence>
<reference evidence="3" key="1">
    <citation type="journal article" date="2014" name="Science">
        <title>Ancient hybridizations among the ancestral genomes of bread wheat.</title>
        <authorList>
            <consortium name="International Wheat Genome Sequencing Consortium,"/>
            <person name="Marcussen T."/>
            <person name="Sandve S.R."/>
            <person name="Heier L."/>
            <person name="Spannagl M."/>
            <person name="Pfeifer M."/>
            <person name="Jakobsen K.S."/>
            <person name="Wulff B.B."/>
            <person name="Steuernagel B."/>
            <person name="Mayer K.F."/>
            <person name="Olsen O.A."/>
        </authorList>
    </citation>
    <scope>NUCLEOTIDE SEQUENCE [LARGE SCALE GENOMIC DNA]</scope>
    <source>
        <strain evidence="3">cv. AL8/78</strain>
    </source>
</reference>
<reference evidence="2" key="4">
    <citation type="submission" date="2019-03" db="UniProtKB">
        <authorList>
            <consortium name="EnsemblPlants"/>
        </authorList>
    </citation>
    <scope>IDENTIFICATION</scope>
</reference>
<keyword evidence="3" id="KW-1185">Reference proteome</keyword>
<keyword evidence="1" id="KW-1133">Transmembrane helix</keyword>
<evidence type="ECO:0000313" key="2">
    <source>
        <dbReference type="EnsemblPlants" id="AET3Gv20048100.36"/>
    </source>
</evidence>
<evidence type="ECO:0000313" key="3">
    <source>
        <dbReference type="Proteomes" id="UP000015105"/>
    </source>
</evidence>
<keyword evidence="1" id="KW-0472">Membrane</keyword>
<reference evidence="2" key="3">
    <citation type="journal article" date="2017" name="Nature">
        <title>Genome sequence of the progenitor of the wheat D genome Aegilops tauschii.</title>
        <authorList>
            <person name="Luo M.C."/>
            <person name="Gu Y.Q."/>
            <person name="Puiu D."/>
            <person name="Wang H."/>
            <person name="Twardziok S.O."/>
            <person name="Deal K.R."/>
            <person name="Huo N."/>
            <person name="Zhu T."/>
            <person name="Wang L."/>
            <person name="Wang Y."/>
            <person name="McGuire P.E."/>
            <person name="Liu S."/>
            <person name="Long H."/>
            <person name="Ramasamy R.K."/>
            <person name="Rodriguez J.C."/>
            <person name="Van S.L."/>
            <person name="Yuan L."/>
            <person name="Wang Z."/>
            <person name="Xia Z."/>
            <person name="Xiao L."/>
            <person name="Anderson O.D."/>
            <person name="Ouyang S."/>
            <person name="Liang Y."/>
            <person name="Zimin A.V."/>
            <person name="Pertea G."/>
            <person name="Qi P."/>
            <person name="Bennetzen J.L."/>
            <person name="Dai X."/>
            <person name="Dawson M.W."/>
            <person name="Muller H.G."/>
            <person name="Kugler K."/>
            <person name="Rivarola-Duarte L."/>
            <person name="Spannagl M."/>
            <person name="Mayer K.F.X."/>
            <person name="Lu F.H."/>
            <person name="Bevan M.W."/>
            <person name="Leroy P."/>
            <person name="Li P."/>
            <person name="You F.M."/>
            <person name="Sun Q."/>
            <person name="Liu Z."/>
            <person name="Lyons E."/>
            <person name="Wicker T."/>
            <person name="Salzberg S.L."/>
            <person name="Devos K.M."/>
            <person name="Dvorak J."/>
        </authorList>
    </citation>
    <scope>NUCLEOTIDE SEQUENCE [LARGE SCALE GENOMIC DNA]</scope>
    <source>
        <strain evidence="2">cv. AL8/78</strain>
    </source>
</reference>
<dbReference type="Gramene" id="AET3Gv20048100.36">
    <property type="protein sequence ID" value="AET3Gv20048100.36"/>
    <property type="gene ID" value="AET3Gv20048100"/>
</dbReference>
<dbReference type="EnsemblPlants" id="AET3Gv20048100.36">
    <property type="protein sequence ID" value="AET3Gv20048100.36"/>
    <property type="gene ID" value="AET3Gv20048100"/>
</dbReference>
<accession>A0A453DRJ2</accession>
<keyword evidence="1" id="KW-0812">Transmembrane</keyword>
<protein>
    <submittedName>
        <fullName evidence="2">Uncharacterized protein</fullName>
    </submittedName>
</protein>
<evidence type="ECO:0000256" key="1">
    <source>
        <dbReference type="SAM" id="Phobius"/>
    </source>
</evidence>
<proteinExistence type="predicted"/>
<dbReference type="AlphaFoldDB" id="A0A453DRJ2"/>
<reference evidence="3" key="2">
    <citation type="journal article" date="2017" name="Nat. Plants">
        <title>The Aegilops tauschii genome reveals multiple impacts of transposons.</title>
        <authorList>
            <person name="Zhao G."/>
            <person name="Zou C."/>
            <person name="Li K."/>
            <person name="Wang K."/>
            <person name="Li T."/>
            <person name="Gao L."/>
            <person name="Zhang X."/>
            <person name="Wang H."/>
            <person name="Yang Z."/>
            <person name="Liu X."/>
            <person name="Jiang W."/>
            <person name="Mao L."/>
            <person name="Kong X."/>
            <person name="Jiao Y."/>
            <person name="Jia J."/>
        </authorList>
    </citation>
    <scope>NUCLEOTIDE SEQUENCE [LARGE SCALE GENOMIC DNA]</scope>
    <source>
        <strain evidence="3">cv. AL8/78</strain>
    </source>
</reference>
<name>A0A453DRJ2_AEGTS</name>
<dbReference type="Proteomes" id="UP000015105">
    <property type="component" value="Chromosome 3D"/>
</dbReference>